<evidence type="ECO:0000313" key="1">
    <source>
        <dbReference type="EMBL" id="AHE99838.1"/>
    </source>
</evidence>
<gene>
    <name evidence="1" type="ORF">THITH_01550</name>
</gene>
<dbReference type="STRING" id="713585.THITH_01550"/>
<organism evidence="1 2">
    <name type="scientific">Thioalkalivibrio paradoxus ARh 1</name>
    <dbReference type="NCBI Taxonomy" id="713585"/>
    <lineage>
        <taxon>Bacteria</taxon>
        <taxon>Pseudomonadati</taxon>
        <taxon>Pseudomonadota</taxon>
        <taxon>Gammaproteobacteria</taxon>
        <taxon>Chromatiales</taxon>
        <taxon>Ectothiorhodospiraceae</taxon>
        <taxon>Thioalkalivibrio</taxon>
    </lineage>
</organism>
<dbReference type="KEGG" id="tti:THITH_01550"/>
<protein>
    <submittedName>
        <fullName evidence="1">Uncharacterized protein</fullName>
    </submittedName>
</protein>
<dbReference type="HOGENOM" id="CLU_2482335_0_0_6"/>
<dbReference type="RefSeq" id="WP_006746284.1">
    <property type="nucleotide sequence ID" value="NZ_CP007029.1"/>
</dbReference>
<keyword evidence="2" id="KW-1185">Reference proteome</keyword>
<dbReference type="AlphaFoldDB" id="W0DS82"/>
<name>W0DS82_9GAMM</name>
<reference evidence="1 2" key="1">
    <citation type="submission" date="2013-12" db="EMBL/GenBank/DDBJ databases">
        <authorList>
            <consortium name="DOE Joint Genome Institute"/>
            <person name="Muyzer G."/>
            <person name="Huntemann M."/>
            <person name="Han J."/>
            <person name="Chen A."/>
            <person name="Kyrpides N."/>
            <person name="Mavromatis K."/>
            <person name="Markowitz V."/>
            <person name="Palaniappan K."/>
            <person name="Ivanova N."/>
            <person name="Schaumberg A."/>
            <person name="Pati A."/>
            <person name="Liolios K."/>
            <person name="Nordberg H.P."/>
            <person name="Cantor M.N."/>
            <person name="Hua S.X."/>
            <person name="Woyke T."/>
        </authorList>
    </citation>
    <scope>NUCLEOTIDE SEQUENCE [LARGE SCALE GENOMIC DNA]</scope>
    <source>
        <strain evidence="1 2">ARh 1</strain>
    </source>
</reference>
<proteinExistence type="predicted"/>
<evidence type="ECO:0000313" key="2">
    <source>
        <dbReference type="Proteomes" id="UP000005289"/>
    </source>
</evidence>
<dbReference type="EMBL" id="CP007029">
    <property type="protein sequence ID" value="AHE99838.1"/>
    <property type="molecule type" value="Genomic_DNA"/>
</dbReference>
<accession>W0DS82</accession>
<sequence>MGTIRSQSPRHEMSAPSLNDSIRTVSAACESQGLDASPDARLAAAVELFRHGHWMNDRDTHDEQAGGIADCLDRIAAAIEQFSGAPP</sequence>
<dbReference type="Proteomes" id="UP000005289">
    <property type="component" value="Chromosome"/>
</dbReference>